<organism evidence="2">
    <name type="scientific">marine sediment metagenome</name>
    <dbReference type="NCBI Taxonomy" id="412755"/>
    <lineage>
        <taxon>unclassified sequences</taxon>
        <taxon>metagenomes</taxon>
        <taxon>ecological metagenomes</taxon>
    </lineage>
</organism>
<proteinExistence type="predicted"/>
<reference evidence="2" key="1">
    <citation type="journal article" date="2015" name="Nature">
        <title>Complex archaea that bridge the gap between prokaryotes and eukaryotes.</title>
        <authorList>
            <person name="Spang A."/>
            <person name="Saw J.H."/>
            <person name="Jorgensen S.L."/>
            <person name="Zaremba-Niedzwiedzka K."/>
            <person name="Martijn J."/>
            <person name="Lind A.E."/>
            <person name="van Eijk R."/>
            <person name="Schleper C."/>
            <person name="Guy L."/>
            <person name="Ettema T.J."/>
        </authorList>
    </citation>
    <scope>NUCLEOTIDE SEQUENCE</scope>
</reference>
<accession>A0A0F9NLF1</accession>
<name>A0A0F9NLF1_9ZZZZ</name>
<protein>
    <recommendedName>
        <fullName evidence="3">Phage recombination protein Bet</fullName>
    </recommendedName>
</protein>
<feature type="compositionally biased region" description="Basic and acidic residues" evidence="1">
    <location>
        <begin position="308"/>
        <end position="320"/>
    </location>
</feature>
<sequence length="369" mass="41939">MTETVAEPAKKSQELKRSLVVRMAEKYNVDESKLMETLKSTAFKQRDGSVPTNEQMMALMVVADQYDLNPFIKEIYAFPDKFNQGIIPVVGVDGWSRIINQHPFYDGIEYNYSDEMVLMHGAQSEAHAWIEAIIYRKDRSRPTKIREYLDECYKPPGVKPGPWQTHPKRFLRHKALIQCARIALGFVGIYDLDEAENILGNTIDARTQEVTPSKAPGAMLEHKKMDELLTGLVNRCREDGSWHGAQQLVQERFHDQPELLKAASKRLHNAEVDYQLDSMKTTPPAEREEEEKKDLVGEITDTTVVETSESKPEKSEKSDQPESTPAKPEKATTKAKTEKKTSEKTPQQKATSLKAVNGAQASFEEEQQW</sequence>
<dbReference type="EMBL" id="LAZR01003982">
    <property type="protein sequence ID" value="KKN12877.1"/>
    <property type="molecule type" value="Genomic_DNA"/>
</dbReference>
<evidence type="ECO:0000256" key="1">
    <source>
        <dbReference type="SAM" id="MobiDB-lite"/>
    </source>
</evidence>
<dbReference type="Pfam" id="PF03837">
    <property type="entry name" value="RecT"/>
    <property type="match status" value="1"/>
</dbReference>
<dbReference type="AlphaFoldDB" id="A0A0F9NLF1"/>
<dbReference type="GO" id="GO:0006310">
    <property type="term" value="P:DNA recombination"/>
    <property type="evidence" value="ECO:0007669"/>
    <property type="project" value="InterPro"/>
</dbReference>
<dbReference type="NCBIfam" id="TIGR01913">
    <property type="entry name" value="bet_lambda"/>
    <property type="match status" value="1"/>
</dbReference>
<feature type="region of interest" description="Disordered" evidence="1">
    <location>
        <begin position="273"/>
        <end position="369"/>
    </location>
</feature>
<evidence type="ECO:0008006" key="3">
    <source>
        <dbReference type="Google" id="ProtNLM"/>
    </source>
</evidence>
<dbReference type="InterPro" id="IPR010183">
    <property type="entry name" value="Phage_lambda_Bet"/>
</dbReference>
<evidence type="ECO:0000313" key="2">
    <source>
        <dbReference type="EMBL" id="KKN12877.1"/>
    </source>
</evidence>
<dbReference type="GO" id="GO:0003677">
    <property type="term" value="F:DNA binding"/>
    <property type="evidence" value="ECO:0007669"/>
    <property type="project" value="InterPro"/>
</dbReference>
<feature type="compositionally biased region" description="Basic and acidic residues" evidence="1">
    <location>
        <begin position="327"/>
        <end position="343"/>
    </location>
</feature>
<gene>
    <name evidence="2" type="ORF">LCGC14_1011990</name>
</gene>
<dbReference type="InterPro" id="IPR018330">
    <property type="entry name" value="RecT_fam"/>
</dbReference>
<comment type="caution">
    <text evidence="2">The sequence shown here is derived from an EMBL/GenBank/DDBJ whole genome shotgun (WGS) entry which is preliminary data.</text>
</comment>